<evidence type="ECO:0000313" key="2">
    <source>
        <dbReference type="EMBL" id="KAG0320443.1"/>
    </source>
</evidence>
<accession>A0A9P6RLW9</accession>
<evidence type="ECO:0000256" key="1">
    <source>
        <dbReference type="SAM" id="MobiDB-lite"/>
    </source>
</evidence>
<name>A0A9P6RLW9_9FUNG</name>
<evidence type="ECO:0000313" key="3">
    <source>
        <dbReference type="Proteomes" id="UP000738325"/>
    </source>
</evidence>
<feature type="compositionally biased region" description="Polar residues" evidence="1">
    <location>
        <begin position="142"/>
        <end position="156"/>
    </location>
</feature>
<feature type="compositionally biased region" description="Basic and acidic residues" evidence="1">
    <location>
        <begin position="157"/>
        <end position="169"/>
    </location>
</feature>
<dbReference type="OrthoDB" id="2444920at2759"/>
<keyword evidence="3" id="KW-1185">Reference proteome</keyword>
<feature type="region of interest" description="Disordered" evidence="1">
    <location>
        <begin position="142"/>
        <end position="178"/>
    </location>
</feature>
<comment type="caution">
    <text evidence="2">The sequence shown here is derived from an EMBL/GenBank/DDBJ whole genome shotgun (WGS) entry which is preliminary data.</text>
</comment>
<protein>
    <submittedName>
        <fullName evidence="2">Uncharacterized protein</fullName>
    </submittedName>
</protein>
<feature type="region of interest" description="Disordered" evidence="1">
    <location>
        <begin position="212"/>
        <end position="237"/>
    </location>
</feature>
<reference evidence="2" key="1">
    <citation type="journal article" date="2020" name="Fungal Divers.">
        <title>Resolving the Mortierellaceae phylogeny through synthesis of multi-gene phylogenetics and phylogenomics.</title>
        <authorList>
            <person name="Vandepol N."/>
            <person name="Liber J."/>
            <person name="Desiro A."/>
            <person name="Na H."/>
            <person name="Kennedy M."/>
            <person name="Barry K."/>
            <person name="Grigoriev I.V."/>
            <person name="Miller A.N."/>
            <person name="O'Donnell K."/>
            <person name="Stajich J.E."/>
            <person name="Bonito G."/>
        </authorList>
    </citation>
    <scope>NUCLEOTIDE SEQUENCE</scope>
    <source>
        <strain evidence="2">REB-010B</strain>
    </source>
</reference>
<dbReference type="AlphaFoldDB" id="A0A9P6RLW9"/>
<organism evidence="2 3">
    <name type="scientific">Dissophora globulifera</name>
    <dbReference type="NCBI Taxonomy" id="979702"/>
    <lineage>
        <taxon>Eukaryota</taxon>
        <taxon>Fungi</taxon>
        <taxon>Fungi incertae sedis</taxon>
        <taxon>Mucoromycota</taxon>
        <taxon>Mortierellomycotina</taxon>
        <taxon>Mortierellomycetes</taxon>
        <taxon>Mortierellales</taxon>
        <taxon>Mortierellaceae</taxon>
        <taxon>Dissophora</taxon>
    </lineage>
</organism>
<dbReference type="EMBL" id="JAAAIP010000282">
    <property type="protein sequence ID" value="KAG0320443.1"/>
    <property type="molecule type" value="Genomic_DNA"/>
</dbReference>
<gene>
    <name evidence="2" type="ORF">BGZ99_004507</name>
</gene>
<dbReference type="Proteomes" id="UP000738325">
    <property type="component" value="Unassembled WGS sequence"/>
</dbReference>
<sequence>MRNQWSVELGDFSDNEEKVDLIFSYGKIELFNIEFKRQDISPKDITVQCRKNIRLGRCIQELHRSYGIKDPFVMMGDVAGCVGFFYSVKPFKEISVAGKTTRSMAILLKKRIVWNGKAQRRRKQESAPMLSEEWPAWNSSFTYNKQNHSSQQPLTKKTTEAKGGRKQEDNNAGYPSDENDERLKLLEEELSQKSLALFDKNEQLKDLQQKVQDLQQRLESSEQQGDHHPSSASNSRVEETIFSKRDYVVLNVDIGELFVDFQRRSTRLVNKAKEKAKVDSINSFMAMNYVLDLEGGLPGLSSRVLDAIKREIELIPVLLSPDDEALCDDLDKELKMTGKVASRDSVGSFEDDILFIY</sequence>
<proteinExistence type="predicted"/>